<evidence type="ECO:0000259" key="9">
    <source>
        <dbReference type="Pfam" id="PF12631"/>
    </source>
</evidence>
<gene>
    <name evidence="10" type="ORF">RI129_008998</name>
</gene>
<dbReference type="SUPFAM" id="SSF116878">
    <property type="entry name" value="TrmE connector domain"/>
    <property type="match status" value="1"/>
</dbReference>
<evidence type="ECO:0000256" key="3">
    <source>
        <dbReference type="ARBA" id="ARBA00022694"/>
    </source>
</evidence>
<dbReference type="CDD" id="cd14858">
    <property type="entry name" value="TrmE_N"/>
    <property type="match status" value="1"/>
</dbReference>
<accession>A0AAN7ZLM1</accession>
<evidence type="ECO:0000256" key="5">
    <source>
        <dbReference type="ARBA" id="ARBA00023134"/>
    </source>
</evidence>
<comment type="similarity">
    <text evidence="2 6">Belongs to the TRAFAC class TrmE-Era-EngA-EngB-Septin-like GTPase superfamily. TrmE GTPase family.</text>
</comment>
<dbReference type="SUPFAM" id="SSF52540">
    <property type="entry name" value="P-loop containing nucleoside triphosphate hydrolases"/>
    <property type="match status" value="1"/>
</dbReference>
<dbReference type="CDD" id="cd04164">
    <property type="entry name" value="trmE"/>
    <property type="match status" value="1"/>
</dbReference>
<keyword evidence="3 6" id="KW-0819">tRNA processing</keyword>
<feature type="domain" description="GTP-binding protein TrmE N-terminal" evidence="8">
    <location>
        <begin position="18"/>
        <end position="135"/>
    </location>
</feature>
<dbReference type="Pfam" id="PF10396">
    <property type="entry name" value="TrmE_N"/>
    <property type="match status" value="1"/>
</dbReference>
<dbReference type="Pfam" id="PF12631">
    <property type="entry name" value="MnmE_helical"/>
    <property type="match status" value="1"/>
</dbReference>
<dbReference type="PANTHER" id="PTHR42714">
    <property type="entry name" value="TRNA MODIFICATION GTPASE GTPBP3"/>
    <property type="match status" value="1"/>
</dbReference>
<dbReference type="EMBL" id="JAVRBK010000006">
    <property type="protein sequence ID" value="KAK5642831.1"/>
    <property type="molecule type" value="Genomic_DNA"/>
</dbReference>
<keyword evidence="4 6" id="KW-0547">Nucleotide-binding</keyword>
<sequence>MFCYSFLRHYSRQVFQSTIFALSSGQGKCGVAVIRVSGPCAGNAIKHLTAAQELPQPRRATLQKLKHPHSGEVLDKGLVLWFPAPHSFTGEDSSEFQIHGGVAVINALLNALGLIPNLRLASPGEFTKRAFYNGKLDLTQAEGLSDLLSAETELQRKQAFLQTEGCLKNIYNDWKKVLVSALANLEAYIDFHETEVLDADLVTNTMTSVRQLSGDISKHLSNGIRGERLRNGVKTVLIGETNVGKSSLANILCNRPLSIVTPLHGTTRDVLEATLDVAGYPMILNDTAGLRSQTSDIIEQEGINRTIKACEEANLILLVVDCENYLLWYKESKTKNFLNFLTFYTQNLNIFHILFDKDLTFKKECIIIANKVDLVKENDLIHFQAFKSVISCTSMKGVDTLTGIIIDKLKLLCGEPTKEHPSMNQIRHREYLTLCLKHLESFLNDRQSFDNNVVFMAEKLRKALRQLDKLTGTFTTEQLLSVIFKEFCIGK</sequence>
<dbReference type="AlphaFoldDB" id="A0AAN7ZLM1"/>
<dbReference type="InterPro" id="IPR025867">
    <property type="entry name" value="MnmE_helical"/>
</dbReference>
<feature type="domain" description="MnmE helical" evidence="9">
    <location>
        <begin position="138"/>
        <end position="488"/>
    </location>
</feature>
<evidence type="ECO:0000256" key="2">
    <source>
        <dbReference type="ARBA" id="ARBA00011043"/>
    </source>
</evidence>
<evidence type="ECO:0000256" key="1">
    <source>
        <dbReference type="ARBA" id="ARBA00004173"/>
    </source>
</evidence>
<dbReference type="InterPro" id="IPR006073">
    <property type="entry name" value="GTP-bd"/>
</dbReference>
<dbReference type="GO" id="GO:0030488">
    <property type="term" value="P:tRNA methylation"/>
    <property type="evidence" value="ECO:0007669"/>
    <property type="project" value="TreeGrafter"/>
</dbReference>
<dbReference type="InterPro" id="IPR027368">
    <property type="entry name" value="MnmE_dom2"/>
</dbReference>
<dbReference type="Pfam" id="PF01926">
    <property type="entry name" value="MMR_HSR1"/>
    <property type="match status" value="1"/>
</dbReference>
<dbReference type="InterPro" id="IPR004520">
    <property type="entry name" value="GTPase_MnmE"/>
</dbReference>
<evidence type="ECO:0000256" key="6">
    <source>
        <dbReference type="RuleBase" id="RU003313"/>
    </source>
</evidence>
<evidence type="ECO:0000259" key="8">
    <source>
        <dbReference type="Pfam" id="PF10396"/>
    </source>
</evidence>
<dbReference type="Gene3D" id="3.30.1360.120">
    <property type="entry name" value="Probable tRNA modification gtpase trme, domain 1"/>
    <property type="match status" value="1"/>
</dbReference>
<reference evidence="10 11" key="1">
    <citation type="journal article" date="2024" name="Insects">
        <title>An Improved Chromosome-Level Genome Assembly of the Firefly Pyrocoelia pectoralis.</title>
        <authorList>
            <person name="Fu X."/>
            <person name="Meyer-Rochow V.B."/>
            <person name="Ballantyne L."/>
            <person name="Zhu X."/>
        </authorList>
    </citation>
    <scope>NUCLEOTIDE SEQUENCE [LARGE SCALE GENOMIC DNA]</scope>
    <source>
        <strain evidence="10">XCY_ONT2</strain>
    </source>
</reference>
<evidence type="ECO:0000313" key="10">
    <source>
        <dbReference type="EMBL" id="KAK5642831.1"/>
    </source>
</evidence>
<feature type="domain" description="G" evidence="7">
    <location>
        <begin position="235"/>
        <end position="330"/>
    </location>
</feature>
<dbReference type="Proteomes" id="UP001329430">
    <property type="component" value="Chromosome 6"/>
</dbReference>
<dbReference type="Gene3D" id="1.20.120.430">
    <property type="entry name" value="tRNA modification GTPase MnmE domain 2"/>
    <property type="match status" value="1"/>
</dbReference>
<evidence type="ECO:0000313" key="11">
    <source>
        <dbReference type="Proteomes" id="UP001329430"/>
    </source>
</evidence>
<comment type="caution">
    <text evidence="10">The sequence shown here is derived from an EMBL/GenBank/DDBJ whole genome shotgun (WGS) entry which is preliminary data.</text>
</comment>
<dbReference type="Gene3D" id="3.40.50.300">
    <property type="entry name" value="P-loop containing nucleotide triphosphate hydrolases"/>
    <property type="match status" value="1"/>
</dbReference>
<dbReference type="PANTHER" id="PTHR42714:SF2">
    <property type="entry name" value="TRNA MODIFICATION GTPASE GTPBP3, MITOCHONDRIAL"/>
    <property type="match status" value="1"/>
</dbReference>
<keyword evidence="5 6" id="KW-0342">GTP-binding</keyword>
<evidence type="ECO:0008006" key="12">
    <source>
        <dbReference type="Google" id="ProtNLM"/>
    </source>
</evidence>
<proteinExistence type="inferred from homology"/>
<evidence type="ECO:0000259" key="7">
    <source>
        <dbReference type="Pfam" id="PF01926"/>
    </source>
</evidence>
<dbReference type="GO" id="GO:0005739">
    <property type="term" value="C:mitochondrion"/>
    <property type="evidence" value="ECO:0007669"/>
    <property type="project" value="UniProtKB-SubCell"/>
</dbReference>
<dbReference type="GO" id="GO:0003924">
    <property type="term" value="F:GTPase activity"/>
    <property type="evidence" value="ECO:0007669"/>
    <property type="project" value="InterPro"/>
</dbReference>
<dbReference type="FunFam" id="3.30.1360.120:FF:000007">
    <property type="entry name" value="tRNA modification GTPase GTPBP3, mitochondrial"/>
    <property type="match status" value="1"/>
</dbReference>
<dbReference type="GO" id="GO:0005525">
    <property type="term" value="F:GTP binding"/>
    <property type="evidence" value="ECO:0007669"/>
    <property type="project" value="UniProtKB-KW"/>
</dbReference>
<organism evidence="10 11">
    <name type="scientific">Pyrocoelia pectoralis</name>
    <dbReference type="NCBI Taxonomy" id="417401"/>
    <lineage>
        <taxon>Eukaryota</taxon>
        <taxon>Metazoa</taxon>
        <taxon>Ecdysozoa</taxon>
        <taxon>Arthropoda</taxon>
        <taxon>Hexapoda</taxon>
        <taxon>Insecta</taxon>
        <taxon>Pterygota</taxon>
        <taxon>Neoptera</taxon>
        <taxon>Endopterygota</taxon>
        <taxon>Coleoptera</taxon>
        <taxon>Polyphaga</taxon>
        <taxon>Elateriformia</taxon>
        <taxon>Elateroidea</taxon>
        <taxon>Lampyridae</taxon>
        <taxon>Lampyrinae</taxon>
        <taxon>Pyrocoelia</taxon>
    </lineage>
</organism>
<evidence type="ECO:0000256" key="4">
    <source>
        <dbReference type="ARBA" id="ARBA00022741"/>
    </source>
</evidence>
<name>A0AAN7ZLM1_9COLE</name>
<protein>
    <recommendedName>
        <fullName evidence="12">tRNA modification GTPase GTPBP3, mitochondrial</fullName>
    </recommendedName>
</protein>
<dbReference type="InterPro" id="IPR018948">
    <property type="entry name" value="GTP-bd_TrmE_N"/>
</dbReference>
<dbReference type="InterPro" id="IPR031168">
    <property type="entry name" value="G_TrmE"/>
</dbReference>
<dbReference type="GO" id="GO:0002098">
    <property type="term" value="P:tRNA wobble uridine modification"/>
    <property type="evidence" value="ECO:0007669"/>
    <property type="project" value="TreeGrafter"/>
</dbReference>
<keyword evidence="11" id="KW-1185">Reference proteome</keyword>
<dbReference type="InterPro" id="IPR027417">
    <property type="entry name" value="P-loop_NTPase"/>
</dbReference>
<dbReference type="HAMAP" id="MF_00379">
    <property type="entry name" value="GTPase_MnmE"/>
    <property type="match status" value="1"/>
</dbReference>
<dbReference type="NCBIfam" id="TIGR00450">
    <property type="entry name" value="mnmE_trmE_thdF"/>
    <property type="match status" value="1"/>
</dbReference>
<dbReference type="InterPro" id="IPR027266">
    <property type="entry name" value="TrmE/GcvT-like"/>
</dbReference>
<comment type="subcellular location">
    <subcellularLocation>
        <location evidence="1">Mitochondrion</location>
    </subcellularLocation>
</comment>
<dbReference type="NCBIfam" id="NF003661">
    <property type="entry name" value="PRK05291.1-3"/>
    <property type="match status" value="1"/>
</dbReference>